<dbReference type="STRING" id="52838.A0A4S8IX86"/>
<evidence type="ECO:0000256" key="4">
    <source>
        <dbReference type="ARBA" id="ARBA00023186"/>
    </source>
</evidence>
<dbReference type="PROSITE" id="PS00028">
    <property type="entry name" value="ZINC_FINGER_C2H2_1"/>
    <property type="match status" value="1"/>
</dbReference>
<keyword evidence="9" id="KW-1185">Reference proteome</keyword>
<dbReference type="CDD" id="cd20908">
    <property type="entry name" value="SUF4-like"/>
    <property type="match status" value="1"/>
</dbReference>
<dbReference type="CDD" id="cd03344">
    <property type="entry name" value="GroEL"/>
    <property type="match status" value="1"/>
</dbReference>
<dbReference type="Pfam" id="PF00118">
    <property type="entry name" value="Cpn60_TCP1"/>
    <property type="match status" value="1"/>
</dbReference>
<dbReference type="Proteomes" id="UP000317650">
    <property type="component" value="Chromosome 10"/>
</dbReference>
<dbReference type="Gene3D" id="3.50.7.10">
    <property type="entry name" value="GroEL"/>
    <property type="match status" value="1"/>
</dbReference>
<keyword evidence="3" id="KW-0067">ATP-binding</keyword>
<dbReference type="PROSITE" id="PS00296">
    <property type="entry name" value="CHAPERONINS_CPN60"/>
    <property type="match status" value="1"/>
</dbReference>
<feature type="region of interest" description="Disordered" evidence="6">
    <location>
        <begin position="660"/>
        <end position="708"/>
    </location>
</feature>
<proteinExistence type="inferred from homology"/>
<comment type="similarity">
    <text evidence="1 5">Belongs to the chaperonin (HSP60) family.</text>
</comment>
<dbReference type="GO" id="GO:0005524">
    <property type="term" value="F:ATP binding"/>
    <property type="evidence" value="ECO:0007669"/>
    <property type="project" value="UniProtKB-KW"/>
</dbReference>
<dbReference type="PRINTS" id="PR00298">
    <property type="entry name" value="CHAPERONIN60"/>
</dbReference>
<dbReference type="InterPro" id="IPR018370">
    <property type="entry name" value="Chaperonin_Cpn60_CS"/>
</dbReference>
<dbReference type="NCBIfam" id="NF009488">
    <property type="entry name" value="PRK12850.1"/>
    <property type="match status" value="1"/>
</dbReference>
<evidence type="ECO:0000256" key="1">
    <source>
        <dbReference type="ARBA" id="ARBA00006607"/>
    </source>
</evidence>
<dbReference type="NCBIfam" id="NF009489">
    <property type="entry name" value="PRK12851.1"/>
    <property type="match status" value="1"/>
</dbReference>
<organism evidence="8 9">
    <name type="scientific">Musa balbisiana</name>
    <name type="common">Banana</name>
    <dbReference type="NCBI Taxonomy" id="52838"/>
    <lineage>
        <taxon>Eukaryota</taxon>
        <taxon>Viridiplantae</taxon>
        <taxon>Streptophyta</taxon>
        <taxon>Embryophyta</taxon>
        <taxon>Tracheophyta</taxon>
        <taxon>Spermatophyta</taxon>
        <taxon>Magnoliopsida</taxon>
        <taxon>Liliopsida</taxon>
        <taxon>Zingiberales</taxon>
        <taxon>Musaceae</taxon>
        <taxon>Musa</taxon>
    </lineage>
</organism>
<dbReference type="FunFam" id="3.50.7.10:FF:000001">
    <property type="entry name" value="60 kDa chaperonin"/>
    <property type="match status" value="1"/>
</dbReference>
<dbReference type="SUPFAM" id="SSF54849">
    <property type="entry name" value="GroEL-intermediate domain like"/>
    <property type="match status" value="1"/>
</dbReference>
<gene>
    <name evidence="8" type="ORF">C4D60_Mb10t09560</name>
</gene>
<evidence type="ECO:0000259" key="7">
    <source>
        <dbReference type="PROSITE" id="PS00028"/>
    </source>
</evidence>
<dbReference type="InterPro" id="IPR027413">
    <property type="entry name" value="GROEL-like_equatorial_sf"/>
</dbReference>
<dbReference type="AlphaFoldDB" id="A0A4S8IX86"/>
<evidence type="ECO:0000256" key="6">
    <source>
        <dbReference type="SAM" id="MobiDB-lite"/>
    </source>
</evidence>
<dbReference type="GO" id="GO:0140662">
    <property type="term" value="F:ATP-dependent protein folding chaperone"/>
    <property type="evidence" value="ECO:0007669"/>
    <property type="project" value="InterPro"/>
</dbReference>
<dbReference type="InterPro" id="IPR013087">
    <property type="entry name" value="Znf_C2H2_type"/>
</dbReference>
<evidence type="ECO:0000313" key="9">
    <source>
        <dbReference type="Proteomes" id="UP000317650"/>
    </source>
</evidence>
<accession>A0A4S8IX86</accession>
<comment type="caution">
    <text evidence="8">The sequence shown here is derived from an EMBL/GenBank/DDBJ whole genome shotgun (WGS) entry which is preliminary data.</text>
</comment>
<dbReference type="NCBIfam" id="NF000592">
    <property type="entry name" value="PRK00013.1"/>
    <property type="match status" value="1"/>
</dbReference>
<feature type="compositionally biased region" description="Polar residues" evidence="6">
    <location>
        <begin position="660"/>
        <end position="675"/>
    </location>
</feature>
<dbReference type="SUPFAM" id="SSF48592">
    <property type="entry name" value="GroEL equatorial domain-like"/>
    <property type="match status" value="1"/>
</dbReference>
<dbReference type="InterPro" id="IPR027410">
    <property type="entry name" value="TCP-1-like_intermed_sf"/>
</dbReference>
<protein>
    <recommendedName>
        <fullName evidence="7">C2H2-type domain-containing protein</fullName>
    </recommendedName>
</protein>
<dbReference type="Gene3D" id="3.30.260.10">
    <property type="entry name" value="TCP-1-like chaperonin intermediate domain"/>
    <property type="match status" value="1"/>
</dbReference>
<dbReference type="InterPro" id="IPR001844">
    <property type="entry name" value="Cpn60/GroEL"/>
</dbReference>
<keyword evidence="4" id="KW-0143">Chaperone</keyword>
<dbReference type="PANTHER" id="PTHR45633">
    <property type="entry name" value="60 KDA HEAT SHOCK PROTEIN, MITOCHONDRIAL"/>
    <property type="match status" value="1"/>
</dbReference>
<evidence type="ECO:0000256" key="2">
    <source>
        <dbReference type="ARBA" id="ARBA00022741"/>
    </source>
</evidence>
<feature type="region of interest" description="Disordered" evidence="6">
    <location>
        <begin position="760"/>
        <end position="789"/>
    </location>
</feature>
<dbReference type="Gene3D" id="1.10.560.10">
    <property type="entry name" value="GroEL-like equatorial domain"/>
    <property type="match status" value="1"/>
</dbReference>
<dbReference type="SUPFAM" id="SSF52029">
    <property type="entry name" value="GroEL apical domain-like"/>
    <property type="match status" value="1"/>
</dbReference>
<name>A0A4S8IX86_MUSBA</name>
<reference evidence="8 9" key="1">
    <citation type="journal article" date="2019" name="Nat. Plants">
        <title>Genome sequencing of Musa balbisiana reveals subgenome evolution and function divergence in polyploid bananas.</title>
        <authorList>
            <person name="Yao X."/>
        </authorList>
    </citation>
    <scope>NUCLEOTIDE SEQUENCE [LARGE SCALE GENOMIC DNA]</scope>
    <source>
        <strain evidence="9">cv. DH-PKW</strain>
        <tissue evidence="8">Leaves</tissue>
    </source>
</reference>
<dbReference type="EMBL" id="PYDT01000008">
    <property type="protein sequence ID" value="THU52974.1"/>
    <property type="molecule type" value="Genomic_DNA"/>
</dbReference>
<dbReference type="InterPro" id="IPR002423">
    <property type="entry name" value="Cpn60/GroEL/TCP-1"/>
</dbReference>
<dbReference type="InterPro" id="IPR027409">
    <property type="entry name" value="GroEL-like_apical_dom_sf"/>
</dbReference>
<evidence type="ECO:0000313" key="8">
    <source>
        <dbReference type="EMBL" id="THU52974.1"/>
    </source>
</evidence>
<sequence>MSTFSSSSTLFSPKASPLARISDLRRVHFLSKNTSFRRNFVVRAGPKRISFDNDCRRALVAGIDKLADAVSVTLGPRGRNVVLDESEVPKVINDGVTIARAIELSDGIENAGAMLIQEVACKTNDSAGDGTTTAIVLAREIIKLGMLAVASGANPVSLKKGIDKTVHELIQVLRSKCIAINGREDIKAVAAISAGNDDFIGDIMATAIGKIGPDGVILIESSTSFDTTIEVQEGMKIDKGYMSPHFITNQDKSIVEFENAKVLVTDQKVTNVRDIVPLLEKTTQLSVPLLIIAEDISSEVLATLVLNKLQGILNVAAIKCPGFGEGKKAPLQDIALMTGADFLASDLGLMLRDVTSDQLGIARKVTITSNSTTIVADPSMKAEIQARISQIKKDLTEVDSSYLRKKLSERIAKLSSGFAVIKVGGLTEAELEDRKLRMEDAKNATFAAMDEGIAPGGGATYVQLSKHISTISDLFEDPEEKIGAEIVGKFDDEKILVQHQKAKHFKCHVCHKKLSTAGGMAIHVLQVHKETVAKVPNAKPDRESTEIEIYGMQGIPPDILAAHYGEDEEAPVKTAKLEVPSTGLVGGVVPGPVGVRFPPSSAYGAVPPAYNPAIPVMPPTWPIPAARPQPWFRSPMAVPVPPVPVLAPQQPLFPVQNVTSPMTSTSAPGIQSPLQTGPPGLPSSAPPVISQPLFPISSPAGAPPQSSPFLATSSPAIVSSSSPTMFKGVADANSVLNTTVASGYVAPNVPGGTSYANSHMYASGPNTENPSIGPPPVISNKPPPSHPTTNEVYLLWDDEAMSMEERRISLATYQVHDETSQMNSIDAAIDRRISESRLAGRMPF</sequence>
<dbReference type="NCBIfam" id="NF009487">
    <property type="entry name" value="PRK12849.1"/>
    <property type="match status" value="1"/>
</dbReference>
<feature type="compositionally biased region" description="Pro residues" evidence="6">
    <location>
        <begin position="772"/>
        <end position="786"/>
    </location>
</feature>
<keyword evidence="2" id="KW-0547">Nucleotide-binding</keyword>
<feature type="domain" description="C2H2-type" evidence="7">
    <location>
        <begin position="507"/>
        <end position="528"/>
    </location>
</feature>
<evidence type="ECO:0000256" key="5">
    <source>
        <dbReference type="RuleBase" id="RU000418"/>
    </source>
</evidence>
<evidence type="ECO:0000256" key="3">
    <source>
        <dbReference type="ARBA" id="ARBA00022840"/>
    </source>
</evidence>
<dbReference type="GO" id="GO:0042026">
    <property type="term" value="P:protein refolding"/>
    <property type="evidence" value="ECO:0007669"/>
    <property type="project" value="InterPro"/>
</dbReference>